<dbReference type="Proteomes" id="UP000319383">
    <property type="component" value="Chromosome"/>
</dbReference>
<name>A0A517ZRU9_9PLAN</name>
<dbReference type="KEGG" id="sdyn:Mal52_37020"/>
<sequence>MGMPISTESLTEPRKPMQRMTPGVGDRDDQDFFLLLREDDRIGKSPQLGTANLVFPGVELPAWERLGAFLNELKGATDLPQELFPQSGPLRFLPERSVDAVTPRFWKNVQIHAGFPLRSACKCCEISDKADSPSVTRLESCR</sequence>
<evidence type="ECO:0000313" key="2">
    <source>
        <dbReference type="EMBL" id="QDU45211.1"/>
    </source>
</evidence>
<feature type="region of interest" description="Disordered" evidence="1">
    <location>
        <begin position="1"/>
        <end position="28"/>
    </location>
</feature>
<accession>A0A517ZRU9</accession>
<dbReference type="AlphaFoldDB" id="A0A517ZRU9"/>
<proteinExistence type="predicted"/>
<feature type="compositionally biased region" description="Polar residues" evidence="1">
    <location>
        <begin position="1"/>
        <end position="10"/>
    </location>
</feature>
<gene>
    <name evidence="2" type="ORF">Mal52_37020</name>
</gene>
<organism evidence="2 3">
    <name type="scientific">Symmachiella dynata</name>
    <dbReference type="NCBI Taxonomy" id="2527995"/>
    <lineage>
        <taxon>Bacteria</taxon>
        <taxon>Pseudomonadati</taxon>
        <taxon>Planctomycetota</taxon>
        <taxon>Planctomycetia</taxon>
        <taxon>Planctomycetales</taxon>
        <taxon>Planctomycetaceae</taxon>
        <taxon>Symmachiella</taxon>
    </lineage>
</organism>
<reference evidence="2 3" key="1">
    <citation type="submission" date="2019-02" db="EMBL/GenBank/DDBJ databases">
        <title>Deep-cultivation of Planctomycetes and their phenomic and genomic characterization uncovers novel biology.</title>
        <authorList>
            <person name="Wiegand S."/>
            <person name="Jogler M."/>
            <person name="Boedeker C."/>
            <person name="Pinto D."/>
            <person name="Vollmers J."/>
            <person name="Rivas-Marin E."/>
            <person name="Kohn T."/>
            <person name="Peeters S.H."/>
            <person name="Heuer A."/>
            <person name="Rast P."/>
            <person name="Oberbeckmann S."/>
            <person name="Bunk B."/>
            <person name="Jeske O."/>
            <person name="Meyerdierks A."/>
            <person name="Storesund J.E."/>
            <person name="Kallscheuer N."/>
            <person name="Luecker S."/>
            <person name="Lage O.M."/>
            <person name="Pohl T."/>
            <person name="Merkel B.J."/>
            <person name="Hornburger P."/>
            <person name="Mueller R.-W."/>
            <person name="Bruemmer F."/>
            <person name="Labrenz M."/>
            <person name="Spormann A.M."/>
            <person name="Op den Camp H."/>
            <person name="Overmann J."/>
            <person name="Amann R."/>
            <person name="Jetten M.S.M."/>
            <person name="Mascher T."/>
            <person name="Medema M.H."/>
            <person name="Devos D.P."/>
            <person name="Kaster A.-K."/>
            <person name="Ovreas L."/>
            <person name="Rohde M."/>
            <person name="Galperin M.Y."/>
            <person name="Jogler C."/>
        </authorList>
    </citation>
    <scope>NUCLEOTIDE SEQUENCE [LARGE SCALE GENOMIC DNA]</scope>
    <source>
        <strain evidence="2 3">Mal52</strain>
    </source>
</reference>
<protein>
    <submittedName>
        <fullName evidence="2">Uncharacterized protein</fullName>
    </submittedName>
</protein>
<evidence type="ECO:0000313" key="3">
    <source>
        <dbReference type="Proteomes" id="UP000319383"/>
    </source>
</evidence>
<dbReference type="EMBL" id="CP036276">
    <property type="protein sequence ID" value="QDU45211.1"/>
    <property type="molecule type" value="Genomic_DNA"/>
</dbReference>
<evidence type="ECO:0000256" key="1">
    <source>
        <dbReference type="SAM" id="MobiDB-lite"/>
    </source>
</evidence>
<keyword evidence="3" id="KW-1185">Reference proteome</keyword>